<protein>
    <submittedName>
        <fullName evidence="3">Transglutaminase Domain-Containing Protein</fullName>
    </submittedName>
</protein>
<dbReference type="InterPro" id="IPR024618">
    <property type="entry name" value="DUF3857"/>
</dbReference>
<dbReference type="EMBL" id="UPXZ01000004">
    <property type="protein sequence ID" value="VBB43389.1"/>
    <property type="molecule type" value="Genomic_DNA"/>
</dbReference>
<gene>
    <name evidence="3" type="ORF">TRIP_D120056</name>
</gene>
<dbReference type="AlphaFoldDB" id="A0A653A5P3"/>
<evidence type="ECO:0000259" key="1">
    <source>
        <dbReference type="Pfam" id="PF01841"/>
    </source>
</evidence>
<dbReference type="Gene3D" id="2.60.40.3140">
    <property type="match status" value="1"/>
</dbReference>
<feature type="domain" description="DUF3857" evidence="2">
    <location>
        <begin position="58"/>
        <end position="215"/>
    </location>
</feature>
<evidence type="ECO:0000313" key="3">
    <source>
        <dbReference type="EMBL" id="VBB43389.1"/>
    </source>
</evidence>
<accession>A0A653A5P3</accession>
<feature type="domain" description="Transglutaminase-like" evidence="1">
    <location>
        <begin position="275"/>
        <end position="385"/>
    </location>
</feature>
<name>A0A653A5P3_9BACT</name>
<sequence length="633" mass="72322">MKRTFIFSIFIITSLSVFCKEVELLYNVLLIPDSLTKNAFAVVRENDIKFEYETLKKGTYTEKEVITVLKERGKSYANFHYPGDKYRTLADFSGKIYDAMGNLVSKIKKSDVQSTQWSQYLASDDLNYFYTCEPSSYPFTVVYEYTVDFKNGILSFPPFFPQRSSDISVQSANYTLVVPQNTKIISKNFNIAPFEKSTNKNSDSYSWKVKNLKAIEDEPYMPHADSFLPLVYMRPQNFIYDDVAGEITDWNSMGKWESSLLNGRQVLTDATKAKIKELTARASTDKEKVKILYDYLGQTTHYQNISLGIGGYQPMPAAEVCKVGFGDCKGLTNYLRAMLQSIGIKSYYTTIRMSEELKNVYTDFANFNQFNHIILQVPLQDETLWLECTNPEVPFGFIHNGIAGHQALVETENGGNLVRLPDYPDSLNVDKNIAEIKLSADGKAEVKTTNTFYVKKYDDYSYFTKLKHSEQIDLTRKFINLPTANISNVSYTEDKSALPSISVLFDWSTPLYGNKTGTRLFIPVNPLRKSNEKLKKNKRIFDIEIMNGYVNEDSLLVEIPDNFEIEGMPSPVNYTCPFGSFSSKVNISGNKINIYQKFTLNHGYWKAEKYQSLLDLFDKVSAGYKSKIILKSK</sequence>
<dbReference type="Gene3D" id="3.10.620.30">
    <property type="match status" value="1"/>
</dbReference>
<organism evidence="3">
    <name type="scientific">uncultured Paludibacter sp</name>
    <dbReference type="NCBI Taxonomy" id="497635"/>
    <lineage>
        <taxon>Bacteria</taxon>
        <taxon>Pseudomonadati</taxon>
        <taxon>Bacteroidota</taxon>
        <taxon>Bacteroidia</taxon>
        <taxon>Bacteroidales</taxon>
        <taxon>Paludibacteraceae</taxon>
        <taxon>Paludibacter</taxon>
        <taxon>environmental samples</taxon>
    </lineage>
</organism>
<dbReference type="Pfam" id="PF12969">
    <property type="entry name" value="DUF3857"/>
    <property type="match status" value="1"/>
</dbReference>
<dbReference type="Pfam" id="PF01841">
    <property type="entry name" value="Transglut_core"/>
    <property type="match status" value="1"/>
</dbReference>
<proteinExistence type="predicted"/>
<dbReference type="InterPro" id="IPR038765">
    <property type="entry name" value="Papain-like_cys_pep_sf"/>
</dbReference>
<dbReference type="InterPro" id="IPR002931">
    <property type="entry name" value="Transglutaminase-like"/>
</dbReference>
<evidence type="ECO:0000259" key="2">
    <source>
        <dbReference type="Pfam" id="PF12969"/>
    </source>
</evidence>
<dbReference type="SUPFAM" id="SSF54001">
    <property type="entry name" value="Cysteine proteinases"/>
    <property type="match status" value="1"/>
</dbReference>
<dbReference type="Gene3D" id="2.60.120.1130">
    <property type="match status" value="1"/>
</dbReference>
<reference evidence="3" key="1">
    <citation type="submission" date="2018-07" db="EMBL/GenBank/DDBJ databases">
        <authorList>
            <consortium name="Genoscope - CEA"/>
            <person name="William W."/>
        </authorList>
    </citation>
    <scope>NUCLEOTIDE SEQUENCE</scope>
    <source>
        <strain evidence="3">IK1</strain>
    </source>
</reference>